<keyword evidence="5" id="KW-0804">Transcription</keyword>
<keyword evidence="2" id="KW-0862">Zinc</keyword>
<sequence>MWQISESADLICDIEYRSLEFFQLHTTQCFGADIGSFLLRAAYHEPIIRTIAVAIGSLHRSFVFEQRGLLTKSEDTHFTLLHYTKAIRQLVAVHPQISPQTNDTFLIACILFFCFECLQGHYRSAFRHATSGLKIISQQRSLPSDTALRMYMPPETITLLFSILENQILEIEGDELLSLEDRPRLLSTFSDPIINLLQPSSTVDDILRSFQILYNRFVRFESVCEMLVEQLENQPFEFLAQVRHIQMEYVRIRNDMQSWMDIFEKWLRESCTIENDARVITMKVWRLVMCLFLDLEWPPSELTWDKYTETFIAINSLVADMLGVPSYSLTSCNSSPGPQTPDGSASAVGGETASFLPLRPKPSKTIAPTFSLSLGVVTPLYLCATRCRDSATRHYAIDLMAYSQRREGLWDAELAGRIAKRIVTIEETGARIAPGTEYGPEEIKLSARVRSLSPSFGEGRVAKIRYNRVSGDTGLVEEVFTW</sequence>
<dbReference type="GO" id="GO:0003677">
    <property type="term" value="F:DNA binding"/>
    <property type="evidence" value="ECO:0007669"/>
    <property type="project" value="UniProtKB-KW"/>
</dbReference>
<evidence type="ECO:0000313" key="8">
    <source>
        <dbReference type="Proteomes" id="UP001147746"/>
    </source>
</evidence>
<evidence type="ECO:0000256" key="5">
    <source>
        <dbReference type="ARBA" id="ARBA00023163"/>
    </source>
</evidence>
<evidence type="ECO:0000256" key="1">
    <source>
        <dbReference type="ARBA" id="ARBA00022723"/>
    </source>
</evidence>
<dbReference type="GO" id="GO:0046872">
    <property type="term" value="F:metal ion binding"/>
    <property type="evidence" value="ECO:0007669"/>
    <property type="project" value="UniProtKB-KW"/>
</dbReference>
<keyword evidence="4" id="KW-0238">DNA-binding</keyword>
<keyword evidence="1" id="KW-0479">Metal-binding</keyword>
<keyword evidence="6" id="KW-0539">Nucleus</keyword>
<dbReference type="AlphaFoldDB" id="A0A9W9U7Z1"/>
<dbReference type="Proteomes" id="UP001147746">
    <property type="component" value="Unassembled WGS sequence"/>
</dbReference>
<evidence type="ECO:0000313" key="7">
    <source>
        <dbReference type="EMBL" id="KAJ5321355.1"/>
    </source>
</evidence>
<protein>
    <submittedName>
        <fullName evidence="7">Uncharacterized protein</fullName>
    </submittedName>
</protein>
<proteinExistence type="predicted"/>
<evidence type="ECO:0000256" key="2">
    <source>
        <dbReference type="ARBA" id="ARBA00022833"/>
    </source>
</evidence>
<evidence type="ECO:0000256" key="6">
    <source>
        <dbReference type="ARBA" id="ARBA00023242"/>
    </source>
</evidence>
<comment type="caution">
    <text evidence="7">The sequence shown here is derived from an EMBL/GenBank/DDBJ whole genome shotgun (WGS) entry which is preliminary data.</text>
</comment>
<reference evidence="7" key="2">
    <citation type="journal article" date="2023" name="IMA Fungus">
        <title>Comparative genomic study of the Penicillium genus elucidates a diverse pangenome and 15 lateral gene transfer events.</title>
        <authorList>
            <person name="Petersen C."/>
            <person name="Sorensen T."/>
            <person name="Nielsen M.R."/>
            <person name="Sondergaard T.E."/>
            <person name="Sorensen J.L."/>
            <person name="Fitzpatrick D.A."/>
            <person name="Frisvad J.C."/>
            <person name="Nielsen K.L."/>
        </authorList>
    </citation>
    <scope>NUCLEOTIDE SEQUENCE</scope>
    <source>
        <strain evidence="7">IBT 21472</strain>
    </source>
</reference>
<organism evidence="7 8">
    <name type="scientific">Penicillium atrosanguineum</name>
    <dbReference type="NCBI Taxonomy" id="1132637"/>
    <lineage>
        <taxon>Eukaryota</taxon>
        <taxon>Fungi</taxon>
        <taxon>Dikarya</taxon>
        <taxon>Ascomycota</taxon>
        <taxon>Pezizomycotina</taxon>
        <taxon>Eurotiomycetes</taxon>
        <taxon>Eurotiomycetidae</taxon>
        <taxon>Eurotiales</taxon>
        <taxon>Aspergillaceae</taxon>
        <taxon>Penicillium</taxon>
    </lineage>
</organism>
<keyword evidence="3" id="KW-0805">Transcription regulation</keyword>
<dbReference type="EMBL" id="JAPZBO010000003">
    <property type="protein sequence ID" value="KAJ5321355.1"/>
    <property type="molecule type" value="Genomic_DNA"/>
</dbReference>
<accession>A0A9W9U7Z1</accession>
<reference evidence="7" key="1">
    <citation type="submission" date="2022-12" db="EMBL/GenBank/DDBJ databases">
        <authorList>
            <person name="Petersen C."/>
        </authorList>
    </citation>
    <scope>NUCLEOTIDE SEQUENCE</scope>
    <source>
        <strain evidence="7">IBT 21472</strain>
    </source>
</reference>
<evidence type="ECO:0000256" key="4">
    <source>
        <dbReference type="ARBA" id="ARBA00023125"/>
    </source>
</evidence>
<dbReference type="PANTHER" id="PTHR36206">
    <property type="entry name" value="ASPERCRYPTIN BIOSYNTHESIS CLUSTER-SPECIFIC TRANSCRIPTION REGULATOR ATNN-RELATED"/>
    <property type="match status" value="1"/>
</dbReference>
<gene>
    <name evidence="7" type="ORF">N7476_004357</name>
</gene>
<evidence type="ECO:0000256" key="3">
    <source>
        <dbReference type="ARBA" id="ARBA00023015"/>
    </source>
</evidence>
<dbReference type="InterPro" id="IPR052360">
    <property type="entry name" value="Transcr_Regulatory_Proteins"/>
</dbReference>
<dbReference type="PANTHER" id="PTHR36206:SF12">
    <property type="entry name" value="ASPERCRYPTIN BIOSYNTHESIS CLUSTER-SPECIFIC TRANSCRIPTION REGULATOR ATNN-RELATED"/>
    <property type="match status" value="1"/>
</dbReference>
<keyword evidence="8" id="KW-1185">Reference proteome</keyword>
<name>A0A9W9U7Z1_9EURO</name>